<dbReference type="SUPFAM" id="SSF47954">
    <property type="entry name" value="Cyclin-like"/>
    <property type="match status" value="1"/>
</dbReference>
<dbReference type="OrthoDB" id="290897at2759"/>
<dbReference type="Gene3D" id="1.10.472.10">
    <property type="entry name" value="Cyclin-like"/>
    <property type="match status" value="1"/>
</dbReference>
<evidence type="ECO:0000313" key="1">
    <source>
        <dbReference type="EMBL" id="TNV76886.1"/>
    </source>
</evidence>
<protein>
    <recommendedName>
        <fullName evidence="3">Cyclin</fullName>
    </recommendedName>
</protein>
<evidence type="ECO:0000313" key="2">
    <source>
        <dbReference type="Proteomes" id="UP000785679"/>
    </source>
</evidence>
<dbReference type="AlphaFoldDB" id="A0A8J8NMI3"/>
<reference evidence="1" key="1">
    <citation type="submission" date="2019-06" db="EMBL/GenBank/DDBJ databases">
        <authorList>
            <person name="Zheng W."/>
        </authorList>
    </citation>
    <scope>NUCLEOTIDE SEQUENCE</scope>
    <source>
        <strain evidence="1">QDHG01</strain>
    </source>
</reference>
<comment type="caution">
    <text evidence="1">The sequence shown here is derived from an EMBL/GenBank/DDBJ whole genome shotgun (WGS) entry which is preliminary data.</text>
</comment>
<gene>
    <name evidence="1" type="ORF">FGO68_gene8702</name>
</gene>
<dbReference type="GO" id="GO:0006357">
    <property type="term" value="P:regulation of transcription by RNA polymerase II"/>
    <property type="evidence" value="ECO:0007669"/>
    <property type="project" value="InterPro"/>
</dbReference>
<dbReference type="GO" id="GO:0016538">
    <property type="term" value="F:cyclin-dependent protein serine/threonine kinase regulator activity"/>
    <property type="evidence" value="ECO:0007669"/>
    <property type="project" value="InterPro"/>
</dbReference>
<dbReference type="InterPro" id="IPR043198">
    <property type="entry name" value="Cyclin/Ssn8"/>
</dbReference>
<name>A0A8J8NMI3_HALGN</name>
<evidence type="ECO:0008006" key="3">
    <source>
        <dbReference type="Google" id="ProtNLM"/>
    </source>
</evidence>
<organism evidence="1 2">
    <name type="scientific">Halteria grandinella</name>
    <dbReference type="NCBI Taxonomy" id="5974"/>
    <lineage>
        <taxon>Eukaryota</taxon>
        <taxon>Sar</taxon>
        <taxon>Alveolata</taxon>
        <taxon>Ciliophora</taxon>
        <taxon>Intramacronucleata</taxon>
        <taxon>Spirotrichea</taxon>
        <taxon>Stichotrichia</taxon>
        <taxon>Sporadotrichida</taxon>
        <taxon>Halteriidae</taxon>
        <taxon>Halteria</taxon>
    </lineage>
</organism>
<keyword evidence="2" id="KW-1185">Reference proteome</keyword>
<dbReference type="PANTHER" id="PTHR10026">
    <property type="entry name" value="CYCLIN"/>
    <property type="match status" value="1"/>
</dbReference>
<dbReference type="EMBL" id="RRYP01012797">
    <property type="protein sequence ID" value="TNV76886.1"/>
    <property type="molecule type" value="Genomic_DNA"/>
</dbReference>
<dbReference type="Proteomes" id="UP000785679">
    <property type="component" value="Unassembled WGS sequence"/>
</dbReference>
<sequence>MKLLTLQDYQNSVNDKAGIPEDIVIQMTMDGVLFTEAILDHFKIPTQVHSLAMTIFHLFIKSTPFTEVDRFLLSTVCTNLGCKIEAYHIRMVDFAQFYHENKKGGPKKRKPFEELSQKITEDMTDLELKVLRLLEFDFNIDTPYLYLRNFRDRHIMVESDPRPLISMVRMRATDEQGEADFMMLCGHYYAGLKRCLARSYSLGLCLYFPPSVIASALILLFDDYFSSCSFELGTGLVHTGTFLTKLLGTSSMLGLTIPAVQCSAGNQIQYLTCLEYISEENGEILQQQFGEFLEKVSPSQAKQIAMIDVMYVANQFLTKGDIINKLSS</sequence>
<dbReference type="InterPro" id="IPR036915">
    <property type="entry name" value="Cyclin-like_sf"/>
</dbReference>
<proteinExistence type="predicted"/>
<accession>A0A8J8NMI3</accession>